<dbReference type="Proteomes" id="UP000054771">
    <property type="component" value="Unassembled WGS sequence"/>
</dbReference>
<feature type="domain" description="FAD-dependent oxidoreductase 2 FAD-binding" evidence="5">
    <location>
        <begin position="7"/>
        <end position="443"/>
    </location>
</feature>
<evidence type="ECO:0000256" key="3">
    <source>
        <dbReference type="ARBA" id="ARBA00022827"/>
    </source>
</evidence>
<keyword evidence="2" id="KW-0285">Flavoprotein</keyword>
<dbReference type="InterPro" id="IPR050315">
    <property type="entry name" value="FAD-oxidoreductase_2"/>
</dbReference>
<evidence type="ECO:0000256" key="1">
    <source>
        <dbReference type="ARBA" id="ARBA00001974"/>
    </source>
</evidence>
<dbReference type="PANTHER" id="PTHR43400:SF10">
    <property type="entry name" value="3-OXOSTEROID 1-DEHYDROGENASE"/>
    <property type="match status" value="1"/>
</dbReference>
<evidence type="ECO:0000313" key="6">
    <source>
        <dbReference type="EMBL" id="CEL00480.1"/>
    </source>
</evidence>
<protein>
    <recommendedName>
        <fullName evidence="5">FAD-dependent oxidoreductase 2 FAD-binding domain-containing protein</fullName>
    </recommendedName>
</protein>
<evidence type="ECO:0000313" key="7">
    <source>
        <dbReference type="Proteomes" id="UP000054771"/>
    </source>
</evidence>
<keyword evidence="3" id="KW-0274">FAD</keyword>
<evidence type="ECO:0000259" key="5">
    <source>
        <dbReference type="Pfam" id="PF00890"/>
    </source>
</evidence>
<sequence>MQSINVDVLVCGGGMSGMACASFAAQSGARVLVVEKQSTVGGSSNYSAGMFWGPQTYEKLRSWVPDGDPRLQRAWLDDYLRAVQWMRENQVPTAPRFDGIMTIGIGFPIKVPHLHSLHRRRIQSSNTGSEIWTNSAVVKLMQKSPGVPGSRITGAIVRRGAASYPQEPATYCQVTARMVVLATGGFQGSSSLTSQYLGQGADNIFVRSNKGSVGDGLNLAVAVGAATSRGMNTYYGHLMAAPLSADQVDPKDYLPLAQYQSKYCLLLNEAGRRFADETTGDEIINQYLAKQEKRRGFLIFNEKTRQQHCVSSLFPNAGDIDRLQKAREHGCNAGTASTLGELVDVLAGWGADRAGAMRTIDEYDRVVRQGEPGLALDAPVGRGGAPPGPLVEGEGPFYAMEVQPSITFTYGGIKIDREGYALTADDTRIPGLLVAGVDAGGFSNLGYAGGLALAFVTGFWAAKKAARELDLPLPALPPANPGDAEAFPVKGRL</sequence>
<proteinExistence type="predicted"/>
<dbReference type="PANTHER" id="PTHR43400">
    <property type="entry name" value="FUMARATE REDUCTASE"/>
    <property type="match status" value="1"/>
</dbReference>
<gene>
    <name evidence="6" type="ORF">ASPCAL00080</name>
</gene>
<dbReference type="InterPro" id="IPR003953">
    <property type="entry name" value="FAD-dep_OxRdtase_2_FAD-bd"/>
</dbReference>
<accession>A0A0U5FM56</accession>
<dbReference type="AlphaFoldDB" id="A0A0U5FM56"/>
<evidence type="ECO:0000256" key="4">
    <source>
        <dbReference type="ARBA" id="ARBA00023002"/>
    </source>
</evidence>
<keyword evidence="7" id="KW-1185">Reference proteome</keyword>
<dbReference type="InterPro" id="IPR027477">
    <property type="entry name" value="Succ_DH/fumarate_Rdtase_cat_sf"/>
</dbReference>
<dbReference type="OrthoDB" id="7777654at2759"/>
<dbReference type="GO" id="GO:0016491">
    <property type="term" value="F:oxidoreductase activity"/>
    <property type="evidence" value="ECO:0007669"/>
    <property type="project" value="UniProtKB-KW"/>
</dbReference>
<comment type="cofactor">
    <cofactor evidence="1">
        <name>FAD</name>
        <dbReference type="ChEBI" id="CHEBI:57692"/>
    </cofactor>
</comment>
<dbReference type="SUPFAM" id="SSF56425">
    <property type="entry name" value="Succinate dehydrogenase/fumarate reductase flavoprotein, catalytic domain"/>
    <property type="match status" value="1"/>
</dbReference>
<dbReference type="Gene3D" id="3.50.50.60">
    <property type="entry name" value="FAD/NAD(P)-binding domain"/>
    <property type="match status" value="1"/>
</dbReference>
<name>A0A0U5FM56_ASPCI</name>
<reference evidence="7" key="1">
    <citation type="journal article" date="2016" name="Genome Announc.">
        <title>Draft genome sequences of fungus Aspergillus calidoustus.</title>
        <authorList>
            <person name="Horn F."/>
            <person name="Linde J."/>
            <person name="Mattern D.J."/>
            <person name="Walther G."/>
            <person name="Guthke R."/>
            <person name="Scherlach K."/>
            <person name="Martin K."/>
            <person name="Brakhage A.A."/>
            <person name="Petzke L."/>
            <person name="Valiante V."/>
        </authorList>
    </citation>
    <scope>NUCLEOTIDE SEQUENCE [LARGE SCALE GENOMIC DNA]</scope>
    <source>
        <strain evidence="7">SF006504</strain>
    </source>
</reference>
<organism evidence="6 7">
    <name type="scientific">Aspergillus calidoustus</name>
    <dbReference type="NCBI Taxonomy" id="454130"/>
    <lineage>
        <taxon>Eukaryota</taxon>
        <taxon>Fungi</taxon>
        <taxon>Dikarya</taxon>
        <taxon>Ascomycota</taxon>
        <taxon>Pezizomycotina</taxon>
        <taxon>Eurotiomycetes</taxon>
        <taxon>Eurotiomycetidae</taxon>
        <taxon>Eurotiales</taxon>
        <taxon>Aspergillaceae</taxon>
        <taxon>Aspergillus</taxon>
        <taxon>Aspergillus subgen. Nidulantes</taxon>
    </lineage>
</organism>
<dbReference type="Gene3D" id="3.90.700.10">
    <property type="entry name" value="Succinate dehydrogenase/fumarate reductase flavoprotein, catalytic domain"/>
    <property type="match status" value="1"/>
</dbReference>
<dbReference type="GO" id="GO:0008202">
    <property type="term" value="P:steroid metabolic process"/>
    <property type="evidence" value="ECO:0007669"/>
    <property type="project" value="UniProtKB-ARBA"/>
</dbReference>
<dbReference type="OMA" id="FPNAGEI"/>
<dbReference type="EMBL" id="CDMC01000001">
    <property type="protein sequence ID" value="CEL00480.1"/>
    <property type="molecule type" value="Genomic_DNA"/>
</dbReference>
<dbReference type="STRING" id="454130.A0A0U5FM56"/>
<keyword evidence="4" id="KW-0560">Oxidoreductase</keyword>
<evidence type="ECO:0000256" key="2">
    <source>
        <dbReference type="ARBA" id="ARBA00022630"/>
    </source>
</evidence>
<dbReference type="InterPro" id="IPR036188">
    <property type="entry name" value="FAD/NAD-bd_sf"/>
</dbReference>
<dbReference type="SUPFAM" id="SSF51905">
    <property type="entry name" value="FAD/NAD(P)-binding domain"/>
    <property type="match status" value="1"/>
</dbReference>
<dbReference type="Pfam" id="PF00890">
    <property type="entry name" value="FAD_binding_2"/>
    <property type="match status" value="1"/>
</dbReference>